<dbReference type="GO" id="GO:0022857">
    <property type="term" value="F:transmembrane transporter activity"/>
    <property type="evidence" value="ECO:0007669"/>
    <property type="project" value="InterPro"/>
</dbReference>
<dbReference type="InterPro" id="IPR036259">
    <property type="entry name" value="MFS_trans_sf"/>
</dbReference>
<dbReference type="OrthoDB" id="9807274at2"/>
<gene>
    <name evidence="10" type="ORF">BDK92_5458</name>
</gene>
<keyword evidence="2" id="KW-0813">Transport</keyword>
<protein>
    <submittedName>
        <fullName evidence="10">Putative MFS family arabinose efflux permease</fullName>
    </submittedName>
</protein>
<dbReference type="Pfam" id="PF07690">
    <property type="entry name" value="MFS_1"/>
    <property type="match status" value="1"/>
</dbReference>
<dbReference type="GO" id="GO:0005886">
    <property type="term" value="C:plasma membrane"/>
    <property type="evidence" value="ECO:0007669"/>
    <property type="project" value="UniProtKB-SubCell"/>
</dbReference>
<dbReference type="CDD" id="cd17321">
    <property type="entry name" value="MFS_MMR_MDR_like"/>
    <property type="match status" value="1"/>
</dbReference>
<comment type="subcellular location">
    <subcellularLocation>
        <location evidence="1">Cell membrane</location>
        <topology evidence="1">Multi-pass membrane protein</topology>
    </subcellularLocation>
</comment>
<evidence type="ECO:0000256" key="1">
    <source>
        <dbReference type="ARBA" id="ARBA00004651"/>
    </source>
</evidence>
<reference evidence="10 11" key="1">
    <citation type="submission" date="2018-10" db="EMBL/GenBank/DDBJ databases">
        <title>Sequencing the genomes of 1000 actinobacteria strains.</title>
        <authorList>
            <person name="Klenk H.-P."/>
        </authorList>
    </citation>
    <scope>NUCLEOTIDE SEQUENCE [LARGE SCALE GENOMIC DNA]</scope>
    <source>
        <strain evidence="10 11">DSM 45175</strain>
    </source>
</reference>
<evidence type="ECO:0000256" key="8">
    <source>
        <dbReference type="SAM" id="Phobius"/>
    </source>
</evidence>
<evidence type="ECO:0000313" key="11">
    <source>
        <dbReference type="Proteomes" id="UP000277671"/>
    </source>
</evidence>
<dbReference type="AlphaFoldDB" id="A0A495JQ04"/>
<dbReference type="InterPro" id="IPR011701">
    <property type="entry name" value="MFS"/>
</dbReference>
<proteinExistence type="predicted"/>
<feature type="transmembrane region" description="Helical" evidence="8">
    <location>
        <begin position="205"/>
        <end position="223"/>
    </location>
</feature>
<feature type="transmembrane region" description="Helical" evidence="8">
    <location>
        <begin position="146"/>
        <end position="167"/>
    </location>
</feature>
<feature type="transmembrane region" description="Helical" evidence="8">
    <location>
        <begin position="84"/>
        <end position="107"/>
    </location>
</feature>
<evidence type="ECO:0000256" key="2">
    <source>
        <dbReference type="ARBA" id="ARBA00022448"/>
    </source>
</evidence>
<feature type="transmembrane region" description="Helical" evidence="8">
    <location>
        <begin position="430"/>
        <end position="451"/>
    </location>
</feature>
<feature type="region of interest" description="Disordered" evidence="7">
    <location>
        <begin position="455"/>
        <end position="480"/>
    </location>
</feature>
<dbReference type="EMBL" id="RBKT01000001">
    <property type="protein sequence ID" value="RKR91070.1"/>
    <property type="molecule type" value="Genomic_DNA"/>
</dbReference>
<sequence>MTGNIRPHSDAPTLSLLMTLAICSALLVEGMSSSSINVQVGAIRDDMGLTGTQLQLVAGSFLVAYAAFLPVAGRLVDIRDKRRVFQAGILLFSLGCVVCAAAAGSWTLVLGRVIQGAGAALSTPAALALITTGLSPGPKRNRAIGIFSAMGSVGFSLGLVVPGLVVADLGWRLSFLLYLPLTIVVLLVTLRLAPADVDAEGKADIAGAFSLTVALMLLVSAVGGVGTTAPMWIALQLAGATACALFYRHRTTRTGRLIPVDVLRSRRVIAYCLALAAVFAGIVTSMYLISLSLQTDRGYDAFDAGLALVPQSIANAAAAALGARLVTRIGAARVLLAGMVLITGGLAYLGLVGMDRSYATGILTAIVVIGVGVAMCYPAASIGAVDDVAAVHRGVASGLLVMCQNIGGALGLALATATEVVPAPGQATDTALGMFVSAAFLVIGGLAAFVVSRRRPAPSRPSPRPHSGDAELARLTEDPR</sequence>
<dbReference type="Proteomes" id="UP000277671">
    <property type="component" value="Unassembled WGS sequence"/>
</dbReference>
<organism evidence="10 11">
    <name type="scientific">Micromonospora pisi</name>
    <dbReference type="NCBI Taxonomy" id="589240"/>
    <lineage>
        <taxon>Bacteria</taxon>
        <taxon>Bacillati</taxon>
        <taxon>Actinomycetota</taxon>
        <taxon>Actinomycetes</taxon>
        <taxon>Micromonosporales</taxon>
        <taxon>Micromonosporaceae</taxon>
        <taxon>Micromonospora</taxon>
    </lineage>
</organism>
<keyword evidence="3" id="KW-1003">Cell membrane</keyword>
<keyword evidence="4 8" id="KW-0812">Transmembrane</keyword>
<feature type="compositionally biased region" description="Basic and acidic residues" evidence="7">
    <location>
        <begin position="466"/>
        <end position="480"/>
    </location>
</feature>
<feature type="transmembrane region" description="Helical" evidence="8">
    <location>
        <begin position="268"/>
        <end position="289"/>
    </location>
</feature>
<feature type="transmembrane region" description="Helical" evidence="8">
    <location>
        <begin position="229"/>
        <end position="247"/>
    </location>
</feature>
<evidence type="ECO:0000313" key="10">
    <source>
        <dbReference type="EMBL" id="RKR91070.1"/>
    </source>
</evidence>
<feature type="transmembrane region" description="Helical" evidence="8">
    <location>
        <begin position="398"/>
        <end position="418"/>
    </location>
</feature>
<feature type="transmembrane region" description="Helical" evidence="8">
    <location>
        <begin position="54"/>
        <end position="72"/>
    </location>
</feature>
<dbReference type="PROSITE" id="PS50850">
    <property type="entry name" value="MFS"/>
    <property type="match status" value="1"/>
</dbReference>
<evidence type="ECO:0000256" key="7">
    <source>
        <dbReference type="SAM" id="MobiDB-lite"/>
    </source>
</evidence>
<keyword evidence="5 8" id="KW-1133">Transmembrane helix</keyword>
<feature type="domain" description="Major facilitator superfamily (MFS) profile" evidence="9">
    <location>
        <begin position="18"/>
        <end position="456"/>
    </location>
</feature>
<accession>A0A495JQ04</accession>
<keyword evidence="6 8" id="KW-0472">Membrane</keyword>
<comment type="caution">
    <text evidence="10">The sequence shown here is derived from an EMBL/GenBank/DDBJ whole genome shotgun (WGS) entry which is preliminary data.</text>
</comment>
<dbReference type="Gene3D" id="1.20.1720.10">
    <property type="entry name" value="Multidrug resistance protein D"/>
    <property type="match status" value="1"/>
</dbReference>
<evidence type="ECO:0000259" key="9">
    <source>
        <dbReference type="PROSITE" id="PS50850"/>
    </source>
</evidence>
<feature type="transmembrane region" description="Helical" evidence="8">
    <location>
        <begin position="113"/>
        <end position="134"/>
    </location>
</feature>
<feature type="transmembrane region" description="Helical" evidence="8">
    <location>
        <begin position="301"/>
        <end position="322"/>
    </location>
</feature>
<feature type="transmembrane region" description="Helical" evidence="8">
    <location>
        <begin position="173"/>
        <end position="193"/>
    </location>
</feature>
<dbReference type="PANTHER" id="PTHR42718:SF46">
    <property type="entry name" value="BLR6921 PROTEIN"/>
    <property type="match status" value="1"/>
</dbReference>
<evidence type="ECO:0000256" key="6">
    <source>
        <dbReference type="ARBA" id="ARBA00023136"/>
    </source>
</evidence>
<dbReference type="Gene3D" id="1.20.1250.20">
    <property type="entry name" value="MFS general substrate transporter like domains"/>
    <property type="match status" value="1"/>
</dbReference>
<keyword evidence="11" id="KW-1185">Reference proteome</keyword>
<dbReference type="PANTHER" id="PTHR42718">
    <property type="entry name" value="MAJOR FACILITATOR SUPERFAMILY MULTIDRUG TRANSPORTER MFSC"/>
    <property type="match status" value="1"/>
</dbReference>
<evidence type="ECO:0000256" key="5">
    <source>
        <dbReference type="ARBA" id="ARBA00022989"/>
    </source>
</evidence>
<feature type="transmembrane region" description="Helical" evidence="8">
    <location>
        <begin position="358"/>
        <end position="377"/>
    </location>
</feature>
<feature type="transmembrane region" description="Helical" evidence="8">
    <location>
        <begin position="334"/>
        <end position="352"/>
    </location>
</feature>
<evidence type="ECO:0000256" key="3">
    <source>
        <dbReference type="ARBA" id="ARBA00022475"/>
    </source>
</evidence>
<dbReference type="SUPFAM" id="SSF103473">
    <property type="entry name" value="MFS general substrate transporter"/>
    <property type="match status" value="1"/>
</dbReference>
<dbReference type="InterPro" id="IPR020846">
    <property type="entry name" value="MFS_dom"/>
</dbReference>
<name>A0A495JQ04_9ACTN</name>
<evidence type="ECO:0000256" key="4">
    <source>
        <dbReference type="ARBA" id="ARBA00022692"/>
    </source>
</evidence>